<accession>A0AAV3QNV2</accession>
<dbReference type="AlphaFoldDB" id="A0AAV3QNV2"/>
<reference evidence="2 3" key="1">
    <citation type="submission" date="2024-01" db="EMBL/GenBank/DDBJ databases">
        <title>The complete chloroplast genome sequence of Lithospermum erythrorhizon: insights into the phylogenetic relationship among Boraginaceae species and the maternal lineages of purple gromwells.</title>
        <authorList>
            <person name="Okada T."/>
            <person name="Watanabe K."/>
        </authorList>
    </citation>
    <scope>NUCLEOTIDE SEQUENCE [LARGE SCALE GENOMIC DNA]</scope>
</reference>
<dbReference type="InterPro" id="IPR013144">
    <property type="entry name" value="CRA_dom"/>
</dbReference>
<dbReference type="PANTHER" id="PTHR12864">
    <property type="entry name" value="RAN BINDING PROTEIN 9-RELATED"/>
    <property type="match status" value="1"/>
</dbReference>
<evidence type="ECO:0000259" key="1">
    <source>
        <dbReference type="PROSITE" id="PS50897"/>
    </source>
</evidence>
<dbReference type="PROSITE" id="PS50897">
    <property type="entry name" value="CTLH"/>
    <property type="match status" value="1"/>
</dbReference>
<dbReference type="InterPro" id="IPR024964">
    <property type="entry name" value="CTLH/CRA"/>
</dbReference>
<dbReference type="InterPro" id="IPR006594">
    <property type="entry name" value="LisH"/>
</dbReference>
<dbReference type="InterPro" id="IPR006595">
    <property type="entry name" value="CTLH_C"/>
</dbReference>
<dbReference type="Pfam" id="PF10607">
    <property type="entry name" value="CTLH"/>
    <property type="match status" value="1"/>
</dbReference>
<organism evidence="2 3">
    <name type="scientific">Lithospermum erythrorhizon</name>
    <name type="common">Purple gromwell</name>
    <name type="synonym">Lithospermum officinale var. erythrorhizon</name>
    <dbReference type="NCBI Taxonomy" id="34254"/>
    <lineage>
        <taxon>Eukaryota</taxon>
        <taxon>Viridiplantae</taxon>
        <taxon>Streptophyta</taxon>
        <taxon>Embryophyta</taxon>
        <taxon>Tracheophyta</taxon>
        <taxon>Spermatophyta</taxon>
        <taxon>Magnoliopsida</taxon>
        <taxon>eudicotyledons</taxon>
        <taxon>Gunneridae</taxon>
        <taxon>Pentapetalae</taxon>
        <taxon>asterids</taxon>
        <taxon>lamiids</taxon>
        <taxon>Boraginales</taxon>
        <taxon>Boraginaceae</taxon>
        <taxon>Boraginoideae</taxon>
        <taxon>Lithospermeae</taxon>
        <taxon>Lithospermum</taxon>
    </lineage>
</organism>
<sequence length="212" mass="24155">MDGDPDNISVDEKDIHNVVLSYLVHSCYKETVTSFVSCIGINQSVDQLHHMDNRKRIYDSAVNGDALTAIDLTEQLAPDLLQKNKDLHFELLSLQFVELICSRKSEEALEFARSKLTPFGVLDKYVQKIQDFLALLAYEEPEKSPMFHLLSLEYREHVADNLNRAILGCTDLPSYSALERLIQQTTVVQQQLNKEFGKDAHPPFSLKEFLKG</sequence>
<name>A0AAV3QNV2_LITER</name>
<evidence type="ECO:0000313" key="2">
    <source>
        <dbReference type="EMBL" id="GAA0165719.1"/>
    </source>
</evidence>
<comment type="caution">
    <text evidence="2">The sequence shown here is derived from an EMBL/GenBank/DDBJ whole genome shotgun (WGS) entry which is preliminary data.</text>
</comment>
<dbReference type="SMART" id="SM00757">
    <property type="entry name" value="CRA"/>
    <property type="match status" value="1"/>
</dbReference>
<protein>
    <recommendedName>
        <fullName evidence="1">CTLH domain-containing protein</fullName>
    </recommendedName>
</protein>
<proteinExistence type="predicted"/>
<dbReference type="SMART" id="SM00668">
    <property type="entry name" value="CTLH"/>
    <property type="match status" value="1"/>
</dbReference>
<gene>
    <name evidence="2" type="ORF">LIER_21046</name>
</gene>
<dbReference type="EMBL" id="BAABME010005467">
    <property type="protein sequence ID" value="GAA0165719.1"/>
    <property type="molecule type" value="Genomic_DNA"/>
</dbReference>
<dbReference type="PROSITE" id="PS50896">
    <property type="entry name" value="LISH"/>
    <property type="match status" value="1"/>
</dbReference>
<dbReference type="Proteomes" id="UP001454036">
    <property type="component" value="Unassembled WGS sequence"/>
</dbReference>
<dbReference type="InterPro" id="IPR050618">
    <property type="entry name" value="Ubq-SigPath_Reg"/>
</dbReference>
<feature type="domain" description="CTLH" evidence="1">
    <location>
        <begin position="50"/>
        <end position="107"/>
    </location>
</feature>
<keyword evidence="3" id="KW-1185">Reference proteome</keyword>
<evidence type="ECO:0000313" key="3">
    <source>
        <dbReference type="Proteomes" id="UP001454036"/>
    </source>
</evidence>